<keyword evidence="2" id="KW-1185">Reference proteome</keyword>
<reference evidence="2" key="1">
    <citation type="journal article" date="2019" name="Int. J. Syst. Evol. Microbiol.">
        <title>The Global Catalogue of Microorganisms (GCM) 10K type strain sequencing project: providing services to taxonomists for standard genome sequencing and annotation.</title>
        <authorList>
            <consortium name="The Broad Institute Genomics Platform"/>
            <consortium name="The Broad Institute Genome Sequencing Center for Infectious Disease"/>
            <person name="Wu L."/>
            <person name="Ma J."/>
        </authorList>
    </citation>
    <scope>NUCLEOTIDE SEQUENCE [LARGE SCALE GENOMIC DNA]</scope>
    <source>
        <strain evidence="2">JCM 30531</strain>
    </source>
</reference>
<comment type="caution">
    <text evidence="1">The sequence shown here is derived from an EMBL/GenBank/DDBJ whole genome shotgun (WGS) entry which is preliminary data.</text>
</comment>
<gene>
    <name evidence="1" type="ORF">GCM10007088_03200</name>
</gene>
<organism evidence="1 2">
    <name type="scientific">Porphyromonas pasteri</name>
    <dbReference type="NCBI Taxonomy" id="1583331"/>
    <lineage>
        <taxon>Bacteria</taxon>
        <taxon>Pseudomonadati</taxon>
        <taxon>Bacteroidota</taxon>
        <taxon>Bacteroidia</taxon>
        <taxon>Bacteroidales</taxon>
        <taxon>Porphyromonadaceae</taxon>
        <taxon>Porphyromonas</taxon>
    </lineage>
</organism>
<dbReference type="Proteomes" id="UP000653477">
    <property type="component" value="Unassembled WGS sequence"/>
</dbReference>
<evidence type="ECO:0000313" key="1">
    <source>
        <dbReference type="EMBL" id="GGM47838.1"/>
    </source>
</evidence>
<sequence>MHIFAPDMNAYPTASTPRLWVFNPGHEEALSFSREKRYTLSKEIRWMRHELSPLLRLLASGEDLIYAPASPEGIPARLLNAEGDDLPAGCDLPAELSVVLWGLDDHIVRELRECPLFDSTTLLFPPITPSYLRLSHRRASYDLLAYLTDQLGYPSDLLPRWIEAGVDKSDTELRLRTAIEGIKSRPLGDPTRVLIKRPYSSSGRGVFPLPLPLQEKHLEALIGSCTRSGSISIEPYLEVVDNWALEYTRSESGEVSFFALSHFDTLPSGRAYLGNILTSPEDLWERLTSLMSEEALLALINAQCTWLEEELSDSQYTGYIGIDLFFYRDGERLRLHPCVEINLRTTMGVLAHFAYEQYVPDGRKGVFRLERGPRQQPSQSIIPLLLTSSEAHFSAYIELEK</sequence>
<accession>A0ABQ2H699</accession>
<name>A0ABQ2H699_9PORP</name>
<protein>
    <recommendedName>
        <fullName evidence="3">ATP-grasp domain-containing protein</fullName>
    </recommendedName>
</protein>
<evidence type="ECO:0000313" key="2">
    <source>
        <dbReference type="Proteomes" id="UP000653477"/>
    </source>
</evidence>
<proteinExistence type="predicted"/>
<evidence type="ECO:0008006" key="3">
    <source>
        <dbReference type="Google" id="ProtNLM"/>
    </source>
</evidence>
<dbReference type="EMBL" id="BMPU01000001">
    <property type="protein sequence ID" value="GGM47838.1"/>
    <property type="molecule type" value="Genomic_DNA"/>
</dbReference>